<reference evidence="1" key="1">
    <citation type="submission" date="2021-12" db="EMBL/GenBank/DDBJ databases">
        <title>Convergent genome expansion in fungi linked to evolution of root-endophyte symbiosis.</title>
        <authorList>
            <consortium name="DOE Joint Genome Institute"/>
            <person name="Ke Y.-H."/>
            <person name="Bonito G."/>
            <person name="Liao H.-L."/>
            <person name="Looney B."/>
            <person name="Rojas-Flechas A."/>
            <person name="Nash J."/>
            <person name="Hameed K."/>
            <person name="Schadt C."/>
            <person name="Martin F."/>
            <person name="Crous P.W."/>
            <person name="Miettinen O."/>
            <person name="Magnuson J.K."/>
            <person name="Labbe J."/>
            <person name="Jacobson D."/>
            <person name="Doktycz M.J."/>
            <person name="Veneault-Fourrey C."/>
            <person name="Kuo A."/>
            <person name="Mondo S."/>
            <person name="Calhoun S."/>
            <person name="Riley R."/>
            <person name="Ohm R."/>
            <person name="LaButti K."/>
            <person name="Andreopoulos B."/>
            <person name="Pangilinan J."/>
            <person name="Nolan M."/>
            <person name="Tritt A."/>
            <person name="Clum A."/>
            <person name="Lipzen A."/>
            <person name="Daum C."/>
            <person name="Barry K."/>
            <person name="Grigoriev I.V."/>
            <person name="Vilgalys R."/>
        </authorList>
    </citation>
    <scope>NUCLEOTIDE SEQUENCE</scope>
    <source>
        <strain evidence="1">PMI_201</strain>
    </source>
</reference>
<dbReference type="InterPro" id="IPR036879">
    <property type="entry name" value="TF_MADSbox_sf"/>
</dbReference>
<feature type="non-terminal residue" evidence="1">
    <location>
        <position position="1"/>
    </location>
</feature>
<keyword evidence="2" id="KW-1185">Reference proteome</keyword>
<dbReference type="GO" id="GO:0003677">
    <property type="term" value="F:DNA binding"/>
    <property type="evidence" value="ECO:0007669"/>
    <property type="project" value="InterPro"/>
</dbReference>
<evidence type="ECO:0000313" key="1">
    <source>
        <dbReference type="EMBL" id="KAH8706059.1"/>
    </source>
</evidence>
<dbReference type="GO" id="GO:0046983">
    <property type="term" value="F:protein dimerization activity"/>
    <property type="evidence" value="ECO:0007669"/>
    <property type="project" value="InterPro"/>
</dbReference>
<dbReference type="Proteomes" id="UP001201262">
    <property type="component" value="Unassembled WGS sequence"/>
</dbReference>
<dbReference type="AlphaFoldDB" id="A0AAD4Q4D8"/>
<proteinExistence type="predicted"/>
<evidence type="ECO:0000313" key="2">
    <source>
        <dbReference type="Proteomes" id="UP001201262"/>
    </source>
</evidence>
<evidence type="ECO:0008006" key="3">
    <source>
        <dbReference type="Google" id="ProtNLM"/>
    </source>
</evidence>
<dbReference type="RefSeq" id="XP_046078680.1">
    <property type="nucleotide sequence ID" value="XM_046210063.1"/>
</dbReference>
<organism evidence="1 2">
    <name type="scientific">Talaromyces proteolyticus</name>
    <dbReference type="NCBI Taxonomy" id="1131652"/>
    <lineage>
        <taxon>Eukaryota</taxon>
        <taxon>Fungi</taxon>
        <taxon>Dikarya</taxon>
        <taxon>Ascomycota</taxon>
        <taxon>Pezizomycotina</taxon>
        <taxon>Eurotiomycetes</taxon>
        <taxon>Eurotiomycetidae</taxon>
        <taxon>Eurotiales</taxon>
        <taxon>Trichocomaceae</taxon>
        <taxon>Talaromyces</taxon>
        <taxon>Talaromyces sect. Bacilispori</taxon>
    </lineage>
</organism>
<protein>
    <recommendedName>
        <fullName evidence="3">MADS-box domain-containing protein</fullName>
    </recommendedName>
</protein>
<accession>A0AAD4Q4D8</accession>
<dbReference type="Gene3D" id="3.40.1810.10">
    <property type="entry name" value="Transcription factor, MADS-box"/>
    <property type="match status" value="1"/>
</dbReference>
<dbReference type="SUPFAM" id="SSF55455">
    <property type="entry name" value="SRF-like"/>
    <property type="match status" value="1"/>
</dbReference>
<dbReference type="GO" id="GO:0045944">
    <property type="term" value="P:positive regulation of transcription by RNA polymerase II"/>
    <property type="evidence" value="ECO:0007669"/>
    <property type="project" value="UniProtKB-ARBA"/>
</dbReference>
<dbReference type="GeneID" id="70240350"/>
<dbReference type="EMBL" id="JAJTJA010000001">
    <property type="protein sequence ID" value="KAH8706059.1"/>
    <property type="molecule type" value="Genomic_DNA"/>
</dbReference>
<name>A0AAD4Q4D8_9EURO</name>
<comment type="caution">
    <text evidence="1">The sequence shown here is derived from an EMBL/GenBank/DDBJ whole genome shotgun (WGS) entry which is preliminary data.</text>
</comment>
<feature type="non-terminal residue" evidence="1">
    <location>
        <position position="79"/>
    </location>
</feature>
<sequence length="79" mass="9329">PKNEKRQERQRRDRRGQTLIKKAYEISQLSNADVFLGIRFRDTGKMKTFCADSTGVWSLYVLQLDSFYPIPEKKTPNDF</sequence>
<gene>
    <name evidence="1" type="ORF">BGW36DRAFT_260076</name>
</gene>